<evidence type="ECO:0000256" key="1">
    <source>
        <dbReference type="ARBA" id="ARBA00004141"/>
    </source>
</evidence>
<dbReference type="Pfam" id="PF07690">
    <property type="entry name" value="MFS_1"/>
    <property type="match status" value="1"/>
</dbReference>
<evidence type="ECO:0008006" key="11">
    <source>
        <dbReference type="Google" id="ProtNLM"/>
    </source>
</evidence>
<dbReference type="InterPro" id="IPR002935">
    <property type="entry name" value="SAM_O-MeTrfase"/>
</dbReference>
<comment type="similarity">
    <text evidence="6">Belongs to the class I-like SAM-binding methyltransferase superfamily. Cation-dependent O-methyltransferase family.</text>
</comment>
<dbReference type="Gene3D" id="3.40.50.150">
    <property type="entry name" value="Vaccinia Virus protein VP39"/>
    <property type="match status" value="1"/>
</dbReference>
<comment type="subcellular location">
    <subcellularLocation>
        <location evidence="1">Membrane</location>
        <topology evidence="1">Multi-pass membrane protein</topology>
    </subcellularLocation>
</comment>
<sequence length="651" mass="70806">MASVSPNPVVAPPHVHALLDRLHQESLTQEAALGSYLSSSTDFDTLMRDKFIALDQDKCQFVYQIARAIGARNIAEIGTSFGVSTIYLALAVGSNLEKLSGSGIVIGTEYEKSKAERARQYWKEAGDELVTRHIDLREGDLRETLKENIPTLDLVLLDIWAPVALPALKLLEPRMRPGAVVIIDNSISSAERYAELLTHLRSPGFSKISITLRSISSSTTQHGKPCLKPNMKENEDSAVEEGTSVSEAPDGGYGWVVVAAVFLNNAHHWGIASSYGIFLSYYLSTTTFHGATPLEFAFIGGLVVSQALMIGPLASTITRLYGVRTTLLCGTLVETAALIGASFVNETWQLFLSLGICFGWGAGLQYISTVGIIPQWFSKRRGLASGIAAAGSGTGGLIYSLASNALIQSIGIAWTYRVIAIVAFVVNILCAYLFRDRNKHVGAKPAAINMLLFKRLPYWLFLGWGFLSIIGFEMVLFSLDDYARNIGLSAHQGSVITAMINLGQALGRPAIGLISDKLGRLNVATVPVAAEIVDLPDLPAGLTMMWLICAIPATFSEVMALELRQKVNDKFDYINTQIFAGAVFLGASVCLLGTRTWKSVELERSLPALSDEGVIQTDGDESSDPRQVRKTERHNMSLISIIQLMLKWKKM</sequence>
<feature type="transmembrane region" description="Helical" evidence="8">
    <location>
        <begin position="296"/>
        <end position="314"/>
    </location>
</feature>
<dbReference type="GO" id="GO:0022857">
    <property type="term" value="F:transmembrane transporter activity"/>
    <property type="evidence" value="ECO:0007669"/>
    <property type="project" value="InterPro"/>
</dbReference>
<evidence type="ECO:0000256" key="5">
    <source>
        <dbReference type="ARBA" id="ARBA00022691"/>
    </source>
</evidence>
<dbReference type="Pfam" id="PF13578">
    <property type="entry name" value="Methyltransf_24"/>
    <property type="match status" value="1"/>
</dbReference>
<dbReference type="PANTHER" id="PTHR11360">
    <property type="entry name" value="MONOCARBOXYLATE TRANSPORTER"/>
    <property type="match status" value="1"/>
</dbReference>
<protein>
    <recommendedName>
        <fullName evidence="11">Major facilitator superfamily (MFS) profile domain-containing protein</fullName>
    </recommendedName>
</protein>
<organism evidence="9 10">
    <name type="scientific">Scytalidium lignicola</name>
    <name type="common">Hyphomycete</name>
    <dbReference type="NCBI Taxonomy" id="5539"/>
    <lineage>
        <taxon>Eukaryota</taxon>
        <taxon>Fungi</taxon>
        <taxon>Dikarya</taxon>
        <taxon>Ascomycota</taxon>
        <taxon>Pezizomycotina</taxon>
        <taxon>Leotiomycetes</taxon>
        <taxon>Leotiomycetes incertae sedis</taxon>
        <taxon>Scytalidium</taxon>
    </lineage>
</organism>
<keyword evidence="3" id="KW-0489">Methyltransferase</keyword>
<dbReference type="EMBL" id="NCSJ02000045">
    <property type="protein sequence ID" value="RFU32935.1"/>
    <property type="molecule type" value="Genomic_DNA"/>
</dbReference>
<evidence type="ECO:0000256" key="8">
    <source>
        <dbReference type="SAM" id="Phobius"/>
    </source>
</evidence>
<dbReference type="AlphaFoldDB" id="A0A3E2HHZ6"/>
<feature type="transmembrane region" description="Helical" evidence="8">
    <location>
        <begin position="382"/>
        <end position="402"/>
    </location>
</feature>
<dbReference type="OrthoDB" id="4863010at2759"/>
<dbReference type="Gene3D" id="1.20.1250.20">
    <property type="entry name" value="MFS general substrate transporter like domains"/>
    <property type="match status" value="2"/>
</dbReference>
<feature type="transmembrane region" description="Helical" evidence="8">
    <location>
        <begin position="573"/>
        <end position="594"/>
    </location>
</feature>
<keyword evidence="10" id="KW-1185">Reference proteome</keyword>
<feature type="non-terminal residue" evidence="9">
    <location>
        <position position="1"/>
    </location>
</feature>
<dbReference type="SUPFAM" id="SSF103473">
    <property type="entry name" value="MFS general substrate transporter"/>
    <property type="match status" value="1"/>
</dbReference>
<comment type="similarity">
    <text evidence="2">Belongs to the major facilitator superfamily. Monocarboxylate porter (TC 2.A.1.13) family.</text>
</comment>
<reference evidence="9 10" key="1">
    <citation type="submission" date="2018-05" db="EMBL/GenBank/DDBJ databases">
        <title>Draft genome sequence of Scytalidium lignicola DSM 105466, a ubiquitous saprotrophic fungus.</title>
        <authorList>
            <person name="Buettner E."/>
            <person name="Gebauer A.M."/>
            <person name="Hofrichter M."/>
            <person name="Liers C."/>
            <person name="Kellner H."/>
        </authorList>
    </citation>
    <scope>NUCLEOTIDE SEQUENCE [LARGE SCALE GENOMIC DNA]</scope>
    <source>
        <strain evidence="9 10">DSM 105466</strain>
    </source>
</reference>
<dbReference type="InterPro" id="IPR050327">
    <property type="entry name" value="Proton-linked_MCT"/>
</dbReference>
<proteinExistence type="inferred from homology"/>
<dbReference type="GO" id="GO:0008171">
    <property type="term" value="F:O-methyltransferase activity"/>
    <property type="evidence" value="ECO:0007669"/>
    <property type="project" value="InterPro"/>
</dbReference>
<dbReference type="GO" id="GO:0016020">
    <property type="term" value="C:membrane"/>
    <property type="evidence" value="ECO:0007669"/>
    <property type="project" value="UniProtKB-SubCell"/>
</dbReference>
<dbReference type="InterPro" id="IPR011701">
    <property type="entry name" value="MFS"/>
</dbReference>
<evidence type="ECO:0000313" key="10">
    <source>
        <dbReference type="Proteomes" id="UP000258309"/>
    </source>
</evidence>
<feature type="non-terminal residue" evidence="9">
    <location>
        <position position="651"/>
    </location>
</feature>
<dbReference type="InterPro" id="IPR036259">
    <property type="entry name" value="MFS_trans_sf"/>
</dbReference>
<dbReference type="GO" id="GO:0032259">
    <property type="term" value="P:methylation"/>
    <property type="evidence" value="ECO:0007669"/>
    <property type="project" value="UniProtKB-KW"/>
</dbReference>
<feature type="transmembrane region" description="Helical" evidence="8">
    <location>
        <begin position="543"/>
        <end position="561"/>
    </location>
</feature>
<accession>A0A3E2HHZ6</accession>
<dbReference type="Proteomes" id="UP000258309">
    <property type="component" value="Unassembled WGS sequence"/>
</dbReference>
<keyword evidence="8" id="KW-0472">Membrane</keyword>
<evidence type="ECO:0000256" key="2">
    <source>
        <dbReference type="ARBA" id="ARBA00006727"/>
    </source>
</evidence>
<evidence type="ECO:0000256" key="6">
    <source>
        <dbReference type="ARBA" id="ARBA00023453"/>
    </source>
</evidence>
<keyword evidence="8" id="KW-1133">Transmembrane helix</keyword>
<feature type="transmembrane region" description="Helical" evidence="8">
    <location>
        <begin position="414"/>
        <end position="435"/>
    </location>
</feature>
<keyword evidence="4" id="KW-0808">Transferase</keyword>
<dbReference type="PANTHER" id="PTHR11360:SF315">
    <property type="entry name" value="TRANSPORTER MCH2-RELATED"/>
    <property type="match status" value="1"/>
</dbReference>
<evidence type="ECO:0000313" key="9">
    <source>
        <dbReference type="EMBL" id="RFU32935.1"/>
    </source>
</evidence>
<feature type="transmembrane region" description="Helical" evidence="8">
    <location>
        <begin position="326"/>
        <end position="344"/>
    </location>
</feature>
<dbReference type="InterPro" id="IPR029063">
    <property type="entry name" value="SAM-dependent_MTases_sf"/>
</dbReference>
<evidence type="ECO:0000256" key="3">
    <source>
        <dbReference type="ARBA" id="ARBA00022603"/>
    </source>
</evidence>
<dbReference type="SUPFAM" id="SSF53335">
    <property type="entry name" value="S-adenosyl-L-methionine-dependent methyltransferases"/>
    <property type="match status" value="1"/>
</dbReference>
<evidence type="ECO:0000256" key="4">
    <source>
        <dbReference type="ARBA" id="ARBA00022679"/>
    </source>
</evidence>
<evidence type="ECO:0000256" key="7">
    <source>
        <dbReference type="SAM" id="MobiDB-lite"/>
    </source>
</evidence>
<name>A0A3E2HHZ6_SCYLI</name>
<feature type="transmembrane region" description="Helical" evidence="8">
    <location>
        <begin position="350"/>
        <end position="370"/>
    </location>
</feature>
<comment type="caution">
    <text evidence="9">The sequence shown here is derived from an EMBL/GenBank/DDBJ whole genome shotgun (WGS) entry which is preliminary data.</text>
</comment>
<feature type="region of interest" description="Disordered" evidence="7">
    <location>
        <begin position="220"/>
        <end position="247"/>
    </location>
</feature>
<dbReference type="CDD" id="cd02440">
    <property type="entry name" value="AdoMet_MTases"/>
    <property type="match status" value="1"/>
</dbReference>
<dbReference type="PROSITE" id="PS51682">
    <property type="entry name" value="SAM_OMT_I"/>
    <property type="match status" value="1"/>
</dbReference>
<keyword evidence="5" id="KW-0949">S-adenosyl-L-methionine</keyword>
<feature type="transmembrane region" description="Helical" evidence="8">
    <location>
        <begin position="456"/>
        <end position="479"/>
    </location>
</feature>
<gene>
    <name evidence="9" type="ORF">B7463_g3405</name>
</gene>
<keyword evidence="8" id="KW-0812">Transmembrane</keyword>